<reference evidence="1" key="1">
    <citation type="submission" date="2020-05" db="EMBL/GenBank/DDBJ databases">
        <title>Large-scale comparative analyses of tick genomes elucidate their genetic diversity and vector capacities.</title>
        <authorList>
            <person name="Jia N."/>
            <person name="Wang J."/>
            <person name="Shi W."/>
            <person name="Du L."/>
            <person name="Sun Y."/>
            <person name="Zhan W."/>
            <person name="Jiang J."/>
            <person name="Wang Q."/>
            <person name="Zhang B."/>
            <person name="Ji P."/>
            <person name="Sakyi L.B."/>
            <person name="Cui X."/>
            <person name="Yuan T."/>
            <person name="Jiang B."/>
            <person name="Yang W."/>
            <person name="Lam T.T.-Y."/>
            <person name="Chang Q."/>
            <person name="Ding S."/>
            <person name="Wang X."/>
            <person name="Zhu J."/>
            <person name="Ruan X."/>
            <person name="Zhao L."/>
            <person name="Wei J."/>
            <person name="Que T."/>
            <person name="Du C."/>
            <person name="Cheng J."/>
            <person name="Dai P."/>
            <person name="Han X."/>
            <person name="Huang E."/>
            <person name="Gao Y."/>
            <person name="Liu J."/>
            <person name="Shao H."/>
            <person name="Ye R."/>
            <person name="Li L."/>
            <person name="Wei W."/>
            <person name="Wang X."/>
            <person name="Wang C."/>
            <person name="Yang T."/>
            <person name="Huo Q."/>
            <person name="Li W."/>
            <person name="Guo W."/>
            <person name="Chen H."/>
            <person name="Zhou L."/>
            <person name="Ni X."/>
            <person name="Tian J."/>
            <person name="Zhou Y."/>
            <person name="Sheng Y."/>
            <person name="Liu T."/>
            <person name="Pan Y."/>
            <person name="Xia L."/>
            <person name="Li J."/>
            <person name="Zhao F."/>
            <person name="Cao W."/>
        </authorList>
    </citation>
    <scope>NUCLEOTIDE SEQUENCE</scope>
    <source>
        <strain evidence="1">Dsil-2018</strain>
    </source>
</reference>
<protein>
    <submittedName>
        <fullName evidence="1">Uncharacterized protein</fullName>
    </submittedName>
</protein>
<comment type="caution">
    <text evidence="1">The sequence shown here is derived from an EMBL/GenBank/DDBJ whole genome shotgun (WGS) entry which is preliminary data.</text>
</comment>
<keyword evidence="2" id="KW-1185">Reference proteome</keyword>
<evidence type="ECO:0000313" key="2">
    <source>
        <dbReference type="Proteomes" id="UP000821865"/>
    </source>
</evidence>
<organism evidence="1 2">
    <name type="scientific">Dermacentor silvarum</name>
    <name type="common">Tick</name>
    <dbReference type="NCBI Taxonomy" id="543639"/>
    <lineage>
        <taxon>Eukaryota</taxon>
        <taxon>Metazoa</taxon>
        <taxon>Ecdysozoa</taxon>
        <taxon>Arthropoda</taxon>
        <taxon>Chelicerata</taxon>
        <taxon>Arachnida</taxon>
        <taxon>Acari</taxon>
        <taxon>Parasitiformes</taxon>
        <taxon>Ixodida</taxon>
        <taxon>Ixodoidea</taxon>
        <taxon>Ixodidae</taxon>
        <taxon>Rhipicephalinae</taxon>
        <taxon>Dermacentor</taxon>
    </lineage>
</organism>
<proteinExistence type="predicted"/>
<dbReference type="EMBL" id="CM023473">
    <property type="protein sequence ID" value="KAH7954310.1"/>
    <property type="molecule type" value="Genomic_DNA"/>
</dbReference>
<dbReference type="Proteomes" id="UP000821865">
    <property type="component" value="Chromosome 4"/>
</dbReference>
<sequence length="480" mass="52730">MAPWRLPVRCVLLAVFLVLTPLARTEEAQQQTAQADPPGTGDQRSEKQKEQVKEAATNSSKLEAPPTPQTKQGDSDQAAKTAPPAQPKDSEVQDAEKKAERIEQPEAPKEAEGSPRDTSASHDKDGGSADDQRRAKQPIAASMEDDAREGGASDSGVGDEEEQLLLEDSADPSALEDLQHLKDVLDGGESRREDVGGRLSAFVNNALRSLYSIITYDFCQASAIPEPANPQPAVHAQTSPPAATGKGEDKGAGETKASSCSQKGGRLADWRAWREAGHKKPKAVLTRLACLLRSAGYRLYPMRPAARFWPHGDVCTALCHSCECDYDANSTCSQARLAWKSRTPAVVYAVYSTLHHSRALCATALLLSVLRKNYVYRVVLCTPLIILLAMVTRDCSNRHSEDEDMGMSPLERHRRRDLPPNEDHPDKHAENTISKLNHTMSSLRSFSTFIETTRAYYKTKMDNSLRELLDAVFHLQEPKP</sequence>
<gene>
    <name evidence="1" type="ORF">HPB49_017350</name>
</gene>
<evidence type="ECO:0000313" key="1">
    <source>
        <dbReference type="EMBL" id="KAH7954310.1"/>
    </source>
</evidence>
<accession>A0ACB8CYL0</accession>
<name>A0ACB8CYL0_DERSI</name>